<dbReference type="OrthoDB" id="343890at2"/>
<accession>V6I9D9</accession>
<dbReference type="EMBL" id="AHMT02000011">
    <property type="protein sequence ID" value="EQA64189.1"/>
    <property type="molecule type" value="Genomic_DNA"/>
</dbReference>
<proteinExistence type="predicted"/>
<evidence type="ECO:0000313" key="1">
    <source>
        <dbReference type="EMBL" id="EQA64189.1"/>
    </source>
</evidence>
<keyword evidence="2" id="KW-1185">Reference proteome</keyword>
<evidence type="ECO:0000313" key="2">
    <source>
        <dbReference type="Proteomes" id="UP000018747"/>
    </source>
</evidence>
<gene>
    <name evidence="1" type="ORF">LEP1GSC062_2033</name>
</gene>
<reference evidence="1" key="1">
    <citation type="submission" date="2013-05" db="EMBL/GenBank/DDBJ databases">
        <authorList>
            <person name="Harkins D.M."/>
            <person name="Durkin A.S."/>
            <person name="Brinkac L.M."/>
            <person name="Haft D.H."/>
            <person name="Selengut J.D."/>
            <person name="Sanka R."/>
            <person name="DePew J."/>
            <person name="Purushe J."/>
            <person name="Hartskeerl R.A."/>
            <person name="Ahmed A."/>
            <person name="van der Linden H."/>
            <person name="Goris M.G.A."/>
            <person name="Vinetz J.M."/>
            <person name="Sutton G.G."/>
            <person name="Nierman W.C."/>
            <person name="Fouts D.E."/>
        </authorList>
    </citation>
    <scope>NUCLEOTIDE SEQUENCE [LARGE SCALE GENOMIC DNA]</scope>
    <source>
        <strain evidence="1">L 60</strain>
    </source>
</reference>
<name>V6I9D9_9LEPT</name>
<protein>
    <recommendedName>
        <fullName evidence="3">PF09926 repeat protein</fullName>
    </recommendedName>
</protein>
<sequence length="78" mass="9303">MEVEETKRKQGYVLGEAVRDKRTGQKMYVDATWSLEIKCVYYDPVTDKLVKLEVPYEALEKVEERRKVRTEFRNEVSD</sequence>
<dbReference type="RefSeq" id="WP_020983400.1">
    <property type="nucleotide sequence ID" value="NZ_AHMT02000011.1"/>
</dbReference>
<evidence type="ECO:0008006" key="3">
    <source>
        <dbReference type="Google" id="ProtNLM"/>
    </source>
</evidence>
<organism evidence="1 2">
    <name type="scientific">Leptospira alexanderi serovar Manhao 3 str. L 60</name>
    <dbReference type="NCBI Taxonomy" id="1049759"/>
    <lineage>
        <taxon>Bacteria</taxon>
        <taxon>Pseudomonadati</taxon>
        <taxon>Spirochaetota</taxon>
        <taxon>Spirochaetia</taxon>
        <taxon>Leptospirales</taxon>
        <taxon>Leptospiraceae</taxon>
        <taxon>Leptospira</taxon>
    </lineage>
</organism>
<dbReference type="AlphaFoldDB" id="V6I9D9"/>
<comment type="caution">
    <text evidence="1">The sequence shown here is derived from an EMBL/GenBank/DDBJ whole genome shotgun (WGS) entry which is preliminary data.</text>
</comment>
<dbReference type="Proteomes" id="UP000018747">
    <property type="component" value="Unassembled WGS sequence"/>
</dbReference>